<dbReference type="eggNOG" id="COG4193">
    <property type="taxonomic scope" value="Bacteria"/>
</dbReference>
<dbReference type="PROSITE" id="PS51170">
    <property type="entry name" value="CW"/>
    <property type="match status" value="3"/>
</dbReference>
<comment type="caution">
    <text evidence="5">The sequence shown here is derived from an EMBL/GenBank/DDBJ whole genome shotgun (WGS) entry which is preliminary data.</text>
</comment>
<dbReference type="InterPro" id="IPR002901">
    <property type="entry name" value="MGlyc_endo_b_GlcNAc-like_dom"/>
</dbReference>
<keyword evidence="1" id="KW-0677">Repeat</keyword>
<feature type="repeat" description="Cell wall-binding" evidence="2">
    <location>
        <begin position="561"/>
        <end position="580"/>
    </location>
</feature>
<evidence type="ECO:0000313" key="5">
    <source>
        <dbReference type="EMBL" id="EFW23647.1"/>
    </source>
</evidence>
<evidence type="ECO:0000256" key="1">
    <source>
        <dbReference type="ARBA" id="ARBA00022737"/>
    </source>
</evidence>
<dbReference type="HOGENOM" id="CLU_310546_0_0_9"/>
<dbReference type="EMBL" id="AECQ01000036">
    <property type="protein sequence ID" value="EFW23647.1"/>
    <property type="molecule type" value="Genomic_DNA"/>
</dbReference>
<sequence length="947" mass="108030">MRKWLNRILICAIGVCLLPFSSMHVQAKEKYADYYTMLCSGNQYEVDTVNDYGYFDMKGCYATFAEAKTGMNSYGDDAVVRHAESYSPSKIIAMKKGVAYSFPNRAGSVTLTVQGMGNSASTYMSAYRQLDYWDTMAYYGDGTGDVYVTVTGFDGIVNLRDVDLIPQKYIRNNLPLYQGGNDNTSEHSAPFYVRPRRAYYTVRQNGNYRDLIFVGYSSYAEGGAVPRTVAEIAVGPAASWMTTGATYYSYDDIRYYSDPNYTNLAGTYYNYYMFLPLRSRSNITADKYNGFLASKGYGTNSVLWDSGQYFIDAQNTYGVNAVMIFAQACLEAAYGTSYFAKQRYNLFGWNAVDSDPNRASYYSSVAQSINEQMGIQLRNGYLSSRNSFSYYGGFFGNKGSGLSVKYASTPYYGISIAAIAYSFDKYASGNDGYLVDYGSVKIGRITGENTNIYLSPTSNTILYNSSYASGYNKYHFVSILGETSGYYKIQSTNHVVNGQSMYTAGNSSLVAYDWNASVGYVNSTYVNLIPTEPLTKSLSKGTWITDSRGTWYRHHDGTYTRSDWEMIEGKWYYFDASGYRKTGFLTLGTRTFYLDETTGIMQIGFTKVNGKLYYFNAYGDMLKDWFQVGIDWYWANTDGTLKTGWQDYAGRKYYMDEATGIMKKGWVFTNGHYQYLDAFGIQQYGWLEEGTSKYYLDPDGNMHVGLATIEGKKYFFNKSGRMQTGWFMDGADWYWANDDGSLKNGWQTYGERKYYLDENGKMQTGWVDSNGYRQYLDKDGVQQFNWVSLDGVFYYFGTDGNMKTGWIDYANRKYYLDELGRMKTGWVYTNGNYQYLDAFGIQQYGWVNVNGIYYYMESDGNMKTGWLKYGDFYYYLEASGAMSKGGWRLIYGAWFYIDNFGHMLTGWQRINNCWYYFGEVNDGAMKTGTVNIGGRNYTFNSNGILMY</sequence>
<dbReference type="AlphaFoldDB" id="E7MQD8"/>
<evidence type="ECO:0000256" key="3">
    <source>
        <dbReference type="SAM" id="SignalP"/>
    </source>
</evidence>
<organism evidence="5 6">
    <name type="scientific">Solobacterium moorei F0204</name>
    <dbReference type="NCBI Taxonomy" id="706433"/>
    <lineage>
        <taxon>Bacteria</taxon>
        <taxon>Bacillati</taxon>
        <taxon>Bacillota</taxon>
        <taxon>Erysipelotrichia</taxon>
        <taxon>Erysipelotrichales</taxon>
        <taxon>Erysipelotrichaceae</taxon>
        <taxon>Solobacterium</taxon>
    </lineage>
</organism>
<keyword evidence="3" id="KW-0732">Signal</keyword>
<reference evidence="5 6" key="1">
    <citation type="submission" date="2010-08" db="EMBL/GenBank/DDBJ databases">
        <authorList>
            <person name="Weinstock G."/>
            <person name="Sodergren E."/>
            <person name="Clifton S."/>
            <person name="Fulton L."/>
            <person name="Fulton B."/>
            <person name="Courtney L."/>
            <person name="Fronick C."/>
            <person name="Harrison M."/>
            <person name="Strong C."/>
            <person name="Farmer C."/>
            <person name="Delahaunty K."/>
            <person name="Markovic C."/>
            <person name="Hall O."/>
            <person name="Minx P."/>
            <person name="Tomlinson C."/>
            <person name="Mitreva M."/>
            <person name="Hou S."/>
            <person name="Chen J."/>
            <person name="Wollam A."/>
            <person name="Pepin K.H."/>
            <person name="Johnson M."/>
            <person name="Bhonagiri V."/>
            <person name="Zhang X."/>
            <person name="Suruliraj S."/>
            <person name="Warren W."/>
            <person name="Chinwalla A."/>
            <person name="Mardis E.R."/>
            <person name="Wilson R.K."/>
        </authorList>
    </citation>
    <scope>NUCLEOTIDE SEQUENCE [LARGE SCALE GENOMIC DNA]</scope>
    <source>
        <strain evidence="5 6">F0204</strain>
    </source>
</reference>
<feature type="domain" description="Mannosyl-glycoprotein endo-beta-N-acetylglucosamidase-like" evidence="4">
    <location>
        <begin position="292"/>
        <end position="431"/>
    </location>
</feature>
<name>E7MQD8_9FIRM</name>
<feature type="repeat" description="Cell wall-binding" evidence="2">
    <location>
        <begin position="843"/>
        <end position="862"/>
    </location>
</feature>
<dbReference type="Pfam" id="PF19127">
    <property type="entry name" value="Choline_bind_3"/>
    <property type="match status" value="3"/>
</dbReference>
<dbReference type="GO" id="GO:0004040">
    <property type="term" value="F:amidase activity"/>
    <property type="evidence" value="ECO:0007669"/>
    <property type="project" value="InterPro"/>
</dbReference>
<dbReference type="SMART" id="SM00047">
    <property type="entry name" value="LYZ2"/>
    <property type="match status" value="1"/>
</dbReference>
<feature type="repeat" description="Cell wall-binding" evidence="2">
    <location>
        <begin position="743"/>
        <end position="762"/>
    </location>
</feature>
<dbReference type="Gene3D" id="2.10.270.10">
    <property type="entry name" value="Cholin Binding"/>
    <property type="match status" value="6"/>
</dbReference>
<evidence type="ECO:0000256" key="2">
    <source>
        <dbReference type="PROSITE-ProRule" id="PRU00591"/>
    </source>
</evidence>
<dbReference type="Pfam" id="PF01473">
    <property type="entry name" value="Choline_bind_1"/>
    <property type="match status" value="4"/>
</dbReference>
<feature type="chain" id="PRO_5003221664" evidence="3">
    <location>
        <begin position="28"/>
        <end position="947"/>
    </location>
</feature>
<evidence type="ECO:0000259" key="4">
    <source>
        <dbReference type="SMART" id="SM00047"/>
    </source>
</evidence>
<dbReference type="STRING" id="706433.HMPREF9430_01772"/>
<gene>
    <name evidence="5" type="ORF">HMPREF9430_01772</name>
</gene>
<feature type="signal peptide" evidence="3">
    <location>
        <begin position="1"/>
        <end position="27"/>
    </location>
</feature>
<dbReference type="OrthoDB" id="9816557at2"/>
<dbReference type="Gene3D" id="1.10.530.10">
    <property type="match status" value="1"/>
</dbReference>
<dbReference type="Proteomes" id="UP000004097">
    <property type="component" value="Unassembled WGS sequence"/>
</dbReference>
<accession>E7MQD8</accession>
<keyword evidence="6" id="KW-1185">Reference proteome</keyword>
<dbReference type="SUPFAM" id="SSF69360">
    <property type="entry name" value="Cell wall binding repeat"/>
    <property type="match status" value="3"/>
</dbReference>
<evidence type="ECO:0000313" key="6">
    <source>
        <dbReference type="Proteomes" id="UP000004097"/>
    </source>
</evidence>
<protein>
    <submittedName>
        <fullName evidence="5">Cell wall-binding repeat protein</fullName>
    </submittedName>
</protein>
<proteinExistence type="predicted"/>
<dbReference type="Pfam" id="PF01832">
    <property type="entry name" value="Glucosaminidase"/>
    <property type="match status" value="1"/>
</dbReference>
<dbReference type="RefSeq" id="WP_006526576.1">
    <property type="nucleotide sequence ID" value="NZ_GL637669.1"/>
</dbReference>
<dbReference type="InterPro" id="IPR018337">
    <property type="entry name" value="Cell_wall/Cho-bd_repeat"/>
</dbReference>
<dbReference type="eggNOG" id="COG5263">
    <property type="taxonomic scope" value="Bacteria"/>
</dbReference>